<dbReference type="OrthoDB" id="5424733at2759"/>
<comment type="caution">
    <text evidence="2">The sequence shown here is derived from an EMBL/GenBank/DDBJ whole genome shotgun (WGS) entry which is preliminary data.</text>
</comment>
<dbReference type="Proteomes" id="UP000664521">
    <property type="component" value="Unassembled WGS sequence"/>
</dbReference>
<gene>
    <name evidence="2" type="ORF">HETSPECPRED_009239</name>
</gene>
<feature type="region of interest" description="Disordered" evidence="1">
    <location>
        <begin position="554"/>
        <end position="589"/>
    </location>
</feature>
<evidence type="ECO:0000313" key="3">
    <source>
        <dbReference type="Proteomes" id="UP000664521"/>
    </source>
</evidence>
<protein>
    <submittedName>
        <fullName evidence="2">Uncharacterized protein</fullName>
    </submittedName>
</protein>
<reference evidence="2" key="1">
    <citation type="submission" date="2021-03" db="EMBL/GenBank/DDBJ databases">
        <authorList>
            <person name="Tagirdzhanova G."/>
        </authorList>
    </citation>
    <scope>NUCLEOTIDE SEQUENCE</scope>
</reference>
<accession>A0A8H3G1E8</accession>
<organism evidence="2 3">
    <name type="scientific">Heterodermia speciosa</name>
    <dbReference type="NCBI Taxonomy" id="116794"/>
    <lineage>
        <taxon>Eukaryota</taxon>
        <taxon>Fungi</taxon>
        <taxon>Dikarya</taxon>
        <taxon>Ascomycota</taxon>
        <taxon>Pezizomycotina</taxon>
        <taxon>Lecanoromycetes</taxon>
        <taxon>OSLEUM clade</taxon>
        <taxon>Lecanoromycetidae</taxon>
        <taxon>Caliciales</taxon>
        <taxon>Physciaceae</taxon>
        <taxon>Heterodermia</taxon>
    </lineage>
</organism>
<feature type="compositionally biased region" description="Basic and acidic residues" evidence="1">
    <location>
        <begin position="570"/>
        <end position="579"/>
    </location>
</feature>
<proteinExistence type="predicted"/>
<keyword evidence="3" id="KW-1185">Reference proteome</keyword>
<evidence type="ECO:0000256" key="1">
    <source>
        <dbReference type="SAM" id="MobiDB-lite"/>
    </source>
</evidence>
<name>A0A8H3G1E8_9LECA</name>
<dbReference type="AlphaFoldDB" id="A0A8H3G1E8"/>
<feature type="region of interest" description="Disordered" evidence="1">
    <location>
        <begin position="306"/>
        <end position="353"/>
    </location>
</feature>
<feature type="region of interest" description="Disordered" evidence="1">
    <location>
        <begin position="607"/>
        <end position="640"/>
    </location>
</feature>
<dbReference type="EMBL" id="CAJPDS010000075">
    <property type="protein sequence ID" value="CAF9934471.1"/>
    <property type="molecule type" value="Genomic_DNA"/>
</dbReference>
<sequence>MHPPILACSATSRKDLVVQGIIHQLAKPAQGKEWLQHSVKLLAQRYEPLDSPLDQVFQTPLQVNLSHEPMQKLDSKSHSNVGTGSFVLRACLFAGQEAKQRLDSLLDVLLPFLPAQESISFGTTDQCLSMIECCCRRLIASFTLLVNPRMSSLQSMQWDCRVAPYIVVGFVDLISREICHLVKDLSVQLNRFLRAPRNRQNFVAKASTVAYHLGLTFRAGVPLHAERRARYDAGSIFATLFPCIDTMLAQFQSIGKGLDIEGFRAGTTRPPIEILGVRISGYNSTTLDASRLGESTRLQEQSSVDFDSVLKNATQRTRKTPPSRSPPRATFQLGAESPGLDPTPDEDTAEDSSIVRPSLATGSVLFSSPEQEALESKTRMVLSEMKQELSKLHDEVMDRQMKMAELENKIQLAELCLPPSQSRDSPSLAKVIRQGLLDPELRAMSSPAARVVPSDLTFSPSDQTLVEQGQSAASEAQRLIPVAGSDIEMTPAPDLLEFNLESPAGPEVDDQENLDSCEIAACDRIQPAAACPRTVNQGRKRRRVSNFFFSQPSFPESSSLATHEGLPQKNKSDREETQQGRKQRFRGRNRVSRILLGQLSVLQSRLENIGTPPRTNPSSLSGTSALKGDMERPVSYPQSQRWRKSFGVSVKSLTEGFEKMRLKQNDSRVPTLPSP</sequence>
<evidence type="ECO:0000313" key="2">
    <source>
        <dbReference type="EMBL" id="CAF9934471.1"/>
    </source>
</evidence>